<evidence type="ECO:0000313" key="2">
    <source>
        <dbReference type="EMBL" id="ABV15409.1"/>
    </source>
</evidence>
<protein>
    <submittedName>
        <fullName evidence="2">Uncharacterized protein</fullName>
    </submittedName>
</protein>
<organism evidence="2 3">
    <name type="scientific">Citrobacter koseri (strain ATCC BAA-895 / CDC 4225-83 / SGSC4696)</name>
    <dbReference type="NCBI Taxonomy" id="290338"/>
    <lineage>
        <taxon>Bacteria</taxon>
        <taxon>Pseudomonadati</taxon>
        <taxon>Pseudomonadota</taxon>
        <taxon>Gammaproteobacteria</taxon>
        <taxon>Enterobacterales</taxon>
        <taxon>Enterobacteriaceae</taxon>
        <taxon>Citrobacter</taxon>
    </lineage>
</organism>
<evidence type="ECO:0000256" key="1">
    <source>
        <dbReference type="SAM" id="Phobius"/>
    </source>
</evidence>
<sequence length="54" mass="6074">MIINIIGWVLVGILVVVAVYFPDYIDILFFPMPLIVSFVLAIVSIFIFGNDDDL</sequence>
<dbReference type="STRING" id="290338.CKO_04353"/>
<feature type="transmembrane region" description="Helical" evidence="1">
    <location>
        <begin position="27"/>
        <end position="48"/>
    </location>
</feature>
<evidence type="ECO:0000313" key="3">
    <source>
        <dbReference type="Proteomes" id="UP000008148"/>
    </source>
</evidence>
<proteinExistence type="predicted"/>
<dbReference type="HOGENOM" id="CLU_3041785_0_0_6"/>
<dbReference type="EMBL" id="CP000822">
    <property type="protein sequence ID" value="ABV15409.1"/>
    <property type="molecule type" value="Genomic_DNA"/>
</dbReference>
<keyword evidence="1" id="KW-1133">Transmembrane helix</keyword>
<dbReference type="Proteomes" id="UP000008148">
    <property type="component" value="Chromosome"/>
</dbReference>
<reference evidence="2 3" key="1">
    <citation type="submission" date="2007-08" db="EMBL/GenBank/DDBJ databases">
        <authorList>
            <consortium name="The Citrobacter koseri Genome Sequencing Project"/>
            <person name="McClelland M."/>
            <person name="Sanderson E.K."/>
            <person name="Porwollik S."/>
            <person name="Spieth J."/>
            <person name="Clifton W.S."/>
            <person name="Latreille P."/>
            <person name="Courtney L."/>
            <person name="Wang C."/>
            <person name="Pepin K."/>
            <person name="Bhonagiri V."/>
            <person name="Nash W."/>
            <person name="Johnson M."/>
            <person name="Thiruvilangam P."/>
            <person name="Wilson R."/>
        </authorList>
    </citation>
    <scope>NUCLEOTIDE SEQUENCE [LARGE SCALE GENOMIC DNA]</scope>
    <source>
        <strain evidence="3">ATCC BAA-895 / CDC 4225-83 / SGSC4696</strain>
    </source>
</reference>
<name>A8APJ6_CITK8</name>
<accession>A8APJ6</accession>
<dbReference type="KEGG" id="cko:CKO_04353"/>
<feature type="transmembrane region" description="Helical" evidence="1">
    <location>
        <begin position="5"/>
        <end position="21"/>
    </location>
</feature>
<dbReference type="AlphaFoldDB" id="A8APJ6"/>
<gene>
    <name evidence="2" type="ordered locus">CKO_04353</name>
</gene>
<keyword evidence="3" id="KW-1185">Reference proteome</keyword>
<keyword evidence="1" id="KW-0472">Membrane</keyword>
<keyword evidence="1" id="KW-0812">Transmembrane</keyword>